<gene>
    <name evidence="1" type="ORF">M513_10616</name>
</gene>
<reference evidence="1 2" key="1">
    <citation type="journal article" date="2014" name="Nat. Genet.">
        <title>Genome and transcriptome of the porcine whipworm Trichuris suis.</title>
        <authorList>
            <person name="Jex A.R."/>
            <person name="Nejsum P."/>
            <person name="Schwarz E.M."/>
            <person name="Hu L."/>
            <person name="Young N.D."/>
            <person name="Hall R.S."/>
            <person name="Korhonen P.K."/>
            <person name="Liao S."/>
            <person name="Thamsborg S."/>
            <person name="Xia J."/>
            <person name="Xu P."/>
            <person name="Wang S."/>
            <person name="Scheerlinck J.P."/>
            <person name="Hofmann A."/>
            <person name="Sternberg P.W."/>
            <person name="Wang J."/>
            <person name="Gasser R.B."/>
        </authorList>
    </citation>
    <scope>NUCLEOTIDE SEQUENCE [LARGE SCALE GENOMIC DNA]</scope>
    <source>
        <strain evidence="1">DCEP-RM93M</strain>
    </source>
</reference>
<dbReference type="AlphaFoldDB" id="A0A085LU36"/>
<name>A0A085LU36_9BILA</name>
<dbReference type="Proteomes" id="UP000030764">
    <property type="component" value="Unassembled WGS sequence"/>
</dbReference>
<proteinExistence type="predicted"/>
<dbReference type="EMBL" id="KL363292">
    <property type="protein sequence ID" value="KFD48482.1"/>
    <property type="molecule type" value="Genomic_DNA"/>
</dbReference>
<sequence length="84" mass="9578">MKTNHPVTKHPSFKILKYTGIIPYIEFYSPSTFIKTDALQLDLTDLTSSQLVLEAIGPFAIPALTYTDIFMPYVECIWYTAFVP</sequence>
<keyword evidence="2" id="KW-1185">Reference proteome</keyword>
<protein>
    <submittedName>
        <fullName evidence="1">Uncharacterized protein</fullName>
    </submittedName>
</protein>
<accession>A0A085LU36</accession>
<organism evidence="1 2">
    <name type="scientific">Trichuris suis</name>
    <name type="common">pig whipworm</name>
    <dbReference type="NCBI Taxonomy" id="68888"/>
    <lineage>
        <taxon>Eukaryota</taxon>
        <taxon>Metazoa</taxon>
        <taxon>Ecdysozoa</taxon>
        <taxon>Nematoda</taxon>
        <taxon>Enoplea</taxon>
        <taxon>Dorylaimia</taxon>
        <taxon>Trichinellida</taxon>
        <taxon>Trichuridae</taxon>
        <taxon>Trichuris</taxon>
    </lineage>
</organism>
<evidence type="ECO:0000313" key="1">
    <source>
        <dbReference type="EMBL" id="KFD48482.1"/>
    </source>
</evidence>
<evidence type="ECO:0000313" key="2">
    <source>
        <dbReference type="Proteomes" id="UP000030764"/>
    </source>
</evidence>